<gene>
    <name evidence="2" type="ORF">SUTH_02865</name>
</gene>
<keyword evidence="3" id="KW-1185">Reference proteome</keyword>
<feature type="region of interest" description="Disordered" evidence="1">
    <location>
        <begin position="414"/>
        <end position="436"/>
    </location>
</feature>
<reference evidence="2 3" key="1">
    <citation type="journal article" date="2014" name="Syst. Appl. Microbiol.">
        <title>Complete genomes of freshwater sulfur oxidizers Sulfuricella denitrificans skB26 and Sulfuritalea hydrogenivorans sk43H: genetic insights into the sulfur oxidation pathway of betaproteobacteria.</title>
        <authorList>
            <person name="Watanabe T."/>
            <person name="Kojima H."/>
            <person name="Fukui M."/>
        </authorList>
    </citation>
    <scope>NUCLEOTIDE SEQUENCE [LARGE SCALE GENOMIC DNA]</scope>
    <source>
        <strain evidence="2">DSM22779</strain>
    </source>
</reference>
<dbReference type="EMBL" id="AP012547">
    <property type="protein sequence ID" value="BAO30644.1"/>
    <property type="molecule type" value="Genomic_DNA"/>
</dbReference>
<dbReference type="STRING" id="1223802.SUTH_02865"/>
<dbReference type="OrthoDB" id="8526168at2"/>
<sequence length="519" mass="57112">MAAKRILLLDGPFLTAHHWSAGRIKVEGEFSHEPAGLEALAAYVKKHQSSLFYVLADTAEEGFQLEDLPYVQGADRAALLQRRLSQYYYNTPLSAAISLGRAKDGRRDEKLLFAALTRVETFAPWLETLREAEAILAGVYSVPLILAGCAPQLLGESGPVLFVSLTRGGVRQTFFDQGKLHFSRLSQLATQSLDEIGRTSANDAAKIFQYLVAQRQIPRGVALRTVVLAHPGQMPTLQDYCLNTNELQFEFIDLAANARQQGLKDIPVDSNADSLLIHCLATKTPAHQFAPATERRFHKLWQIRFALTSAAWIVLAACLLFAGKTSLNLYELGDSIQATKALTETDTQRYNSILEGLPKISITPDNLRAVMGRLEALQRRAPAMEPLLLHLSMALNDTPRVELTRLTWKISDRLEGGQKPAERAKPGAGAAPPGNAPAGNWAVVEIQAQLPLGLVTDQRAQIELIESFATRLRDPQTDVKVLSRPFDIESDKPLKSAAGRSDAQLADVPKFSLRLARQM</sequence>
<dbReference type="HOGENOM" id="CLU_041122_0_0_4"/>
<evidence type="ECO:0000313" key="3">
    <source>
        <dbReference type="Proteomes" id="UP000031637"/>
    </source>
</evidence>
<evidence type="ECO:0000256" key="1">
    <source>
        <dbReference type="SAM" id="MobiDB-lite"/>
    </source>
</evidence>
<evidence type="ECO:0008006" key="4">
    <source>
        <dbReference type="Google" id="ProtNLM"/>
    </source>
</evidence>
<feature type="compositionally biased region" description="Low complexity" evidence="1">
    <location>
        <begin position="426"/>
        <end position="436"/>
    </location>
</feature>
<name>W0SH51_9PROT</name>
<dbReference type="Proteomes" id="UP000031637">
    <property type="component" value="Chromosome"/>
</dbReference>
<feature type="compositionally biased region" description="Basic and acidic residues" evidence="1">
    <location>
        <begin position="414"/>
        <end position="425"/>
    </location>
</feature>
<proteinExistence type="predicted"/>
<dbReference type="AlphaFoldDB" id="W0SH51"/>
<organism evidence="2 3">
    <name type="scientific">Sulfuritalea hydrogenivorans sk43H</name>
    <dbReference type="NCBI Taxonomy" id="1223802"/>
    <lineage>
        <taxon>Bacteria</taxon>
        <taxon>Pseudomonadati</taxon>
        <taxon>Pseudomonadota</taxon>
        <taxon>Betaproteobacteria</taxon>
        <taxon>Nitrosomonadales</taxon>
        <taxon>Sterolibacteriaceae</taxon>
        <taxon>Sulfuritalea</taxon>
    </lineage>
</organism>
<dbReference type="KEGG" id="shd:SUTH_02865"/>
<evidence type="ECO:0000313" key="2">
    <source>
        <dbReference type="EMBL" id="BAO30644.1"/>
    </source>
</evidence>
<accession>W0SH51</accession>
<protein>
    <recommendedName>
        <fullName evidence="4">GspL cytoplasmic actin-ATPase-like domain-containing protein</fullName>
    </recommendedName>
</protein>
<dbReference type="RefSeq" id="WP_041100181.1">
    <property type="nucleotide sequence ID" value="NZ_AP012547.1"/>
</dbReference>